<proteinExistence type="predicted"/>
<dbReference type="AlphaFoldDB" id="A0AAJ1U5P5"/>
<organism evidence="2 3">
    <name type="scientific">Nocardioides zeae</name>
    <dbReference type="NCBI Taxonomy" id="1457234"/>
    <lineage>
        <taxon>Bacteria</taxon>
        <taxon>Bacillati</taxon>
        <taxon>Actinomycetota</taxon>
        <taxon>Actinomycetes</taxon>
        <taxon>Propionibacteriales</taxon>
        <taxon>Nocardioidaceae</taxon>
        <taxon>Nocardioides</taxon>
    </lineage>
</organism>
<evidence type="ECO:0000313" key="2">
    <source>
        <dbReference type="EMBL" id="MDQ1104597.1"/>
    </source>
</evidence>
<dbReference type="EMBL" id="JAUTAN010000001">
    <property type="protein sequence ID" value="MDQ1104597.1"/>
    <property type="molecule type" value="Genomic_DNA"/>
</dbReference>
<dbReference type="Gene3D" id="3.40.250.10">
    <property type="entry name" value="Rhodanese-like domain"/>
    <property type="match status" value="1"/>
</dbReference>
<dbReference type="RefSeq" id="WP_307200069.1">
    <property type="nucleotide sequence ID" value="NZ_JAUTAN010000001.1"/>
</dbReference>
<name>A0AAJ1U5P5_9ACTN</name>
<dbReference type="PROSITE" id="PS50206">
    <property type="entry name" value="RHODANESE_3"/>
    <property type="match status" value="1"/>
</dbReference>
<gene>
    <name evidence="2" type="ORF">QE405_001881</name>
</gene>
<comment type="caution">
    <text evidence="2">The sequence shown here is derived from an EMBL/GenBank/DDBJ whole genome shotgun (WGS) entry which is preliminary data.</text>
</comment>
<evidence type="ECO:0000313" key="3">
    <source>
        <dbReference type="Proteomes" id="UP001239215"/>
    </source>
</evidence>
<dbReference type="InterPro" id="IPR001763">
    <property type="entry name" value="Rhodanese-like_dom"/>
</dbReference>
<evidence type="ECO:0000259" key="1">
    <source>
        <dbReference type="PROSITE" id="PS50206"/>
    </source>
</evidence>
<accession>A0AAJ1U5P5</accession>
<feature type="domain" description="Rhodanese" evidence="1">
    <location>
        <begin position="61"/>
        <end position="161"/>
    </location>
</feature>
<dbReference type="SUPFAM" id="SSF52821">
    <property type="entry name" value="Rhodanese/Cell cycle control phosphatase"/>
    <property type="match status" value="1"/>
</dbReference>
<protein>
    <submittedName>
        <fullName evidence="2">Rhodanese-related sulfurtransferase</fullName>
    </submittedName>
</protein>
<reference evidence="2" key="1">
    <citation type="submission" date="2023-07" db="EMBL/GenBank/DDBJ databases">
        <title>Functional and genomic diversity of the sorghum phyllosphere microbiome.</title>
        <authorList>
            <person name="Shade A."/>
        </authorList>
    </citation>
    <scope>NUCLEOTIDE SEQUENCE</scope>
    <source>
        <strain evidence="2">SORGH_AS_1067</strain>
    </source>
</reference>
<sequence>MSAAAIETWHATARPARPLRLVEPVGSRFEEVWFDGVDDMLADARARLQRLSPRAAYQAVLWGRALLVDVRPAAQRREQGDLDPRLGALVLERVDLEWRLDPRSPSRIEAASYELPVVVVDAEGTTSSLAADTLQRLGLTAATDVVGGFAAWRRQGMPVTAPVAAAVSPGGAARA</sequence>
<dbReference type="Proteomes" id="UP001239215">
    <property type="component" value="Unassembled WGS sequence"/>
</dbReference>
<dbReference type="SMART" id="SM00450">
    <property type="entry name" value="RHOD"/>
    <property type="match status" value="1"/>
</dbReference>
<dbReference type="Pfam" id="PF00581">
    <property type="entry name" value="Rhodanese"/>
    <property type="match status" value="1"/>
</dbReference>
<dbReference type="InterPro" id="IPR036873">
    <property type="entry name" value="Rhodanese-like_dom_sf"/>
</dbReference>